<name>A0AA37HMK8_9HYPH</name>
<accession>A0AA37HMK8</accession>
<comment type="caution">
    <text evidence="1">The sequence shown here is derived from an EMBL/GenBank/DDBJ whole genome shotgun (WGS) entry which is preliminary data.</text>
</comment>
<dbReference type="EMBL" id="BPQM01000018">
    <property type="protein sequence ID" value="GJD77602.1"/>
    <property type="molecule type" value="Genomic_DNA"/>
</dbReference>
<evidence type="ECO:0000313" key="1">
    <source>
        <dbReference type="EMBL" id="GJD77602.1"/>
    </source>
</evidence>
<dbReference type="RefSeq" id="WP_238301360.1">
    <property type="nucleotide sequence ID" value="NZ_BPQM01000018.1"/>
</dbReference>
<dbReference type="AlphaFoldDB" id="A0AA37HMK8"/>
<keyword evidence="2" id="KW-1185">Reference proteome</keyword>
<evidence type="ECO:0000313" key="2">
    <source>
        <dbReference type="Proteomes" id="UP001055108"/>
    </source>
</evidence>
<dbReference type="Proteomes" id="UP001055108">
    <property type="component" value="Unassembled WGS sequence"/>
</dbReference>
<reference evidence="1" key="1">
    <citation type="journal article" date="2016" name="Front. Microbiol.">
        <title>Genome Sequence of the Piezophilic, Mesophilic Sulfate-Reducing Bacterium Desulfovibrio indicus J2T.</title>
        <authorList>
            <person name="Cao J."/>
            <person name="Maignien L."/>
            <person name="Shao Z."/>
            <person name="Alain K."/>
            <person name="Jebbar M."/>
        </authorList>
    </citation>
    <scope>NUCLEOTIDE SEQUENCE</scope>
    <source>
        <strain evidence="1">NBRC 103626</strain>
    </source>
</reference>
<protein>
    <submittedName>
        <fullName evidence="1">Uncharacterized protein</fullName>
    </submittedName>
</protein>
<reference evidence="1" key="2">
    <citation type="submission" date="2021-08" db="EMBL/GenBank/DDBJ databases">
        <authorList>
            <person name="Tani A."/>
            <person name="Ola A."/>
            <person name="Ogura Y."/>
            <person name="Katsura K."/>
            <person name="Hayashi T."/>
        </authorList>
    </citation>
    <scope>NUCLEOTIDE SEQUENCE</scope>
    <source>
        <strain evidence="1">NBRC 103626</strain>
    </source>
</reference>
<sequence>MLAPEPPRLRRREVCLLCLLALWVVALLRVEHAPPLTPPAVPYAASR</sequence>
<gene>
    <name evidence="1" type="ORF">NBEOAGPD_0809</name>
</gene>
<organism evidence="1 2">
    <name type="scientific">Methylobacterium gregans</name>
    <dbReference type="NCBI Taxonomy" id="374424"/>
    <lineage>
        <taxon>Bacteria</taxon>
        <taxon>Pseudomonadati</taxon>
        <taxon>Pseudomonadota</taxon>
        <taxon>Alphaproteobacteria</taxon>
        <taxon>Hyphomicrobiales</taxon>
        <taxon>Methylobacteriaceae</taxon>
        <taxon>Methylobacterium</taxon>
    </lineage>
</organism>
<proteinExistence type="predicted"/>